<reference evidence="1 2" key="1">
    <citation type="submission" date="2024-10" db="EMBL/GenBank/DDBJ databases">
        <title>The Natural Products Discovery Center: Release of the First 8490 Sequenced Strains for Exploring Actinobacteria Biosynthetic Diversity.</title>
        <authorList>
            <person name="Kalkreuter E."/>
            <person name="Kautsar S.A."/>
            <person name="Yang D."/>
            <person name="Bader C.D."/>
            <person name="Teijaro C.N."/>
            <person name="Fluegel L."/>
            <person name="Davis C.M."/>
            <person name="Simpson J.R."/>
            <person name="Lauterbach L."/>
            <person name="Steele A.D."/>
            <person name="Gui C."/>
            <person name="Meng S."/>
            <person name="Li G."/>
            <person name="Viehrig K."/>
            <person name="Ye F."/>
            <person name="Su P."/>
            <person name="Kiefer A.F."/>
            <person name="Nichols A."/>
            <person name="Cepeda A.J."/>
            <person name="Yan W."/>
            <person name="Fan B."/>
            <person name="Jiang Y."/>
            <person name="Adhikari A."/>
            <person name="Zheng C.-J."/>
            <person name="Schuster L."/>
            <person name="Cowan T.M."/>
            <person name="Smanski M.J."/>
            <person name="Chevrette M.G."/>
            <person name="De Carvalho L.P.S."/>
            <person name="Shen B."/>
        </authorList>
    </citation>
    <scope>NUCLEOTIDE SEQUENCE [LARGE SCALE GENOMIC DNA]</scope>
    <source>
        <strain evidence="1 2">NPDC020568</strain>
    </source>
</reference>
<protein>
    <recommendedName>
        <fullName evidence="3">DUF4253 domain-containing protein</fullName>
    </recommendedName>
</protein>
<sequence>MGLDVYAVRPSQSRVSDRAAFQQIQAMPAEERGEFGWLHPDDLEPFDELPRDFAQGGLFWPSDGDPTGFRGQVYEKWVSDEFGLSLYELFDPDDVRGFLERLDEWLGRAEAGDAEIPSFGADSDDGYALTRARSLAAYLGAAAAQDLWLFPDY</sequence>
<name>A0ABW7TX81_9NOCA</name>
<comment type="caution">
    <text evidence="1">The sequence shown here is derived from an EMBL/GenBank/DDBJ whole genome shotgun (WGS) entry which is preliminary data.</text>
</comment>
<dbReference type="RefSeq" id="WP_033245615.1">
    <property type="nucleotide sequence ID" value="NZ_JBIRUQ010000007.1"/>
</dbReference>
<gene>
    <name evidence="1" type="ORF">ACH4WX_25865</name>
</gene>
<evidence type="ECO:0000313" key="2">
    <source>
        <dbReference type="Proteomes" id="UP001611263"/>
    </source>
</evidence>
<evidence type="ECO:0008006" key="3">
    <source>
        <dbReference type="Google" id="ProtNLM"/>
    </source>
</evidence>
<dbReference type="GeneID" id="93508598"/>
<keyword evidence="2" id="KW-1185">Reference proteome</keyword>
<dbReference type="Proteomes" id="UP001611263">
    <property type="component" value="Unassembled WGS sequence"/>
</dbReference>
<accession>A0ABW7TX81</accession>
<dbReference type="EMBL" id="JBIRUQ010000007">
    <property type="protein sequence ID" value="MFI1464164.1"/>
    <property type="molecule type" value="Genomic_DNA"/>
</dbReference>
<evidence type="ECO:0000313" key="1">
    <source>
        <dbReference type="EMBL" id="MFI1464164.1"/>
    </source>
</evidence>
<proteinExistence type="predicted"/>
<organism evidence="1 2">
    <name type="scientific">Nocardia carnea</name>
    <dbReference type="NCBI Taxonomy" id="37328"/>
    <lineage>
        <taxon>Bacteria</taxon>
        <taxon>Bacillati</taxon>
        <taxon>Actinomycetota</taxon>
        <taxon>Actinomycetes</taxon>
        <taxon>Mycobacteriales</taxon>
        <taxon>Nocardiaceae</taxon>
        <taxon>Nocardia</taxon>
    </lineage>
</organism>